<evidence type="ECO:0000313" key="1">
    <source>
        <dbReference type="EMBL" id="KAK6745066.1"/>
    </source>
</evidence>
<accession>A0ABR1D4R1</accession>
<protein>
    <submittedName>
        <fullName evidence="1">Uncharacterized protein</fullName>
    </submittedName>
</protein>
<sequence>MGDYGEEAALLKEGQASSYADIMDGKESPTAENQFDISPQSMSVDTIGRLGENNDIYASATINDDSYRYPLTAYRSPGYPMMSPYYGSIPYLNRMNTPFNRFGYQQFNRYPFVGQAGMYPQFNQNQWRSAYNPLATNSDIQFSYLMTHPQAAMTYQNLAYN</sequence>
<proteinExistence type="predicted"/>
<organism evidence="1 2">
    <name type="scientific">Necator americanus</name>
    <name type="common">Human hookworm</name>
    <dbReference type="NCBI Taxonomy" id="51031"/>
    <lineage>
        <taxon>Eukaryota</taxon>
        <taxon>Metazoa</taxon>
        <taxon>Ecdysozoa</taxon>
        <taxon>Nematoda</taxon>
        <taxon>Chromadorea</taxon>
        <taxon>Rhabditida</taxon>
        <taxon>Rhabditina</taxon>
        <taxon>Rhabditomorpha</taxon>
        <taxon>Strongyloidea</taxon>
        <taxon>Ancylostomatidae</taxon>
        <taxon>Bunostominae</taxon>
        <taxon>Necator</taxon>
    </lineage>
</organism>
<evidence type="ECO:0000313" key="2">
    <source>
        <dbReference type="Proteomes" id="UP001303046"/>
    </source>
</evidence>
<dbReference type="Proteomes" id="UP001303046">
    <property type="component" value="Unassembled WGS sequence"/>
</dbReference>
<name>A0ABR1D4R1_NECAM</name>
<comment type="caution">
    <text evidence="1">The sequence shown here is derived from an EMBL/GenBank/DDBJ whole genome shotgun (WGS) entry which is preliminary data.</text>
</comment>
<dbReference type="EMBL" id="JAVFWL010000003">
    <property type="protein sequence ID" value="KAK6745066.1"/>
    <property type="molecule type" value="Genomic_DNA"/>
</dbReference>
<reference evidence="1 2" key="1">
    <citation type="submission" date="2023-08" db="EMBL/GenBank/DDBJ databases">
        <title>A Necator americanus chromosomal reference genome.</title>
        <authorList>
            <person name="Ilik V."/>
            <person name="Petrzelkova K.J."/>
            <person name="Pardy F."/>
            <person name="Fuh T."/>
            <person name="Niatou-Singa F.S."/>
            <person name="Gouil Q."/>
            <person name="Baker L."/>
            <person name="Ritchie M.E."/>
            <person name="Jex A.R."/>
            <person name="Gazzola D."/>
            <person name="Li H."/>
            <person name="Toshio Fujiwara R."/>
            <person name="Zhan B."/>
            <person name="Aroian R.V."/>
            <person name="Pafco B."/>
            <person name="Schwarz E.M."/>
        </authorList>
    </citation>
    <scope>NUCLEOTIDE SEQUENCE [LARGE SCALE GENOMIC DNA]</scope>
    <source>
        <strain evidence="1 2">Aroian</strain>
        <tissue evidence="1">Whole animal</tissue>
    </source>
</reference>
<keyword evidence="2" id="KW-1185">Reference proteome</keyword>
<gene>
    <name evidence="1" type="primary">Necator_chrIII.g12414</name>
    <name evidence="1" type="ORF">RB195_011648</name>
</gene>